<dbReference type="PANTHER" id="PTHR11806">
    <property type="entry name" value="GLUCOSE INHIBITED DIVISION PROTEIN A"/>
    <property type="match status" value="1"/>
</dbReference>
<evidence type="ECO:0000313" key="15">
    <source>
        <dbReference type="Proteomes" id="UP000779900"/>
    </source>
</evidence>
<dbReference type="FunFam" id="1.10.150.570:FF:000001">
    <property type="entry name" value="tRNA uridine 5-carboxymethylaminomethyl modification enzyme MnmG"/>
    <property type="match status" value="1"/>
</dbReference>
<dbReference type="Proteomes" id="UP000779900">
    <property type="component" value="Unassembled WGS sequence"/>
</dbReference>
<dbReference type="InterPro" id="IPR026904">
    <property type="entry name" value="MnmG_C"/>
</dbReference>
<dbReference type="InterPro" id="IPR040131">
    <property type="entry name" value="MnmG_N"/>
</dbReference>
<dbReference type="PROSITE" id="PS01280">
    <property type="entry name" value="GIDA_1"/>
    <property type="match status" value="1"/>
</dbReference>
<dbReference type="Gene3D" id="3.50.50.60">
    <property type="entry name" value="FAD/NAD(P)-binding domain"/>
    <property type="match status" value="2"/>
</dbReference>
<evidence type="ECO:0000313" key="14">
    <source>
        <dbReference type="EMBL" id="MBM3330420.1"/>
    </source>
</evidence>
<keyword evidence="11" id="KW-0963">Cytoplasm</keyword>
<dbReference type="InterPro" id="IPR036188">
    <property type="entry name" value="FAD/NAD-bd_sf"/>
</dbReference>
<sequence>MKHQETYDVVVVGAGHAGVEATLAAARMGCSTLLVTQNLDTIGLMSCNPAVGGIGKGQLVRELDAMGGAMGQLTDRAGIHFRQLNTSKGRAVRSSRAQVDRQLYRRLVKQLLEGTSGEDSPEFRDESPESRAPETHRRTNRTKGAGRPLLHQGTVARVLVKGRTCVGVETELGEQLRAKTVVLAPGTFLNGLVHIGLTSFPAGRLGEAPAQRLGANLRELGFSIGRFKTGTPARLDMRSLDLKAMIRQDGDEPPVPFSDWTDAPPQNQTSCYVTYTNPTTHRIVRAGLKQSPLYSGVIKGQGVRYCPSIEDKVVKFSDRDRHHIFIEPEGTDTVECYPNGISTSLPVHLQLRMLHSIKGLEDCRMLRPGYAIEHDYSDPTQLYPTLETRPIRNLYFAGQINGTTGYEEAAAQGLVAGANAALRVLEKPPLVLTRADSYIGVMIDDLVTKGTDEPYRMFTARVEYRLLLREDNADLRLGPRAYELGLLTGKQYSRIQEKQHQCDEATKWLTSARIRATPRANRKLKALGTTPIAESVPAIELLRRPEVTWTDLAQMANGGQFGNQVVELVELEVKYEGYIERMKRQLGQFAELESIAIPERLDFGRVPGLSNEVRERLARNRPASVGMAQRMTGITPAAVFALLAYLKGPK</sequence>
<dbReference type="GO" id="GO:0030488">
    <property type="term" value="P:tRNA methylation"/>
    <property type="evidence" value="ECO:0007669"/>
    <property type="project" value="TreeGrafter"/>
</dbReference>
<dbReference type="InterPro" id="IPR049312">
    <property type="entry name" value="GIDA_C_N"/>
</dbReference>
<evidence type="ECO:0000256" key="11">
    <source>
        <dbReference type="HAMAP-Rule" id="MF_00129"/>
    </source>
</evidence>
<dbReference type="PROSITE" id="PS01281">
    <property type="entry name" value="GIDA_2"/>
    <property type="match status" value="1"/>
</dbReference>
<evidence type="ECO:0000256" key="10">
    <source>
        <dbReference type="ARBA" id="ARBA00031800"/>
    </source>
</evidence>
<feature type="domain" description="tRNA uridine 5-carboxymethylaminomethyl modification enzyme C-terminal subdomain" evidence="13">
    <location>
        <begin position="573"/>
        <end position="644"/>
    </location>
</feature>
<comment type="cofactor">
    <cofactor evidence="1 11">
        <name>FAD</name>
        <dbReference type="ChEBI" id="CHEBI:57692"/>
    </cofactor>
</comment>
<evidence type="ECO:0000256" key="5">
    <source>
        <dbReference type="ARBA" id="ARBA00022630"/>
    </source>
</evidence>
<dbReference type="InterPro" id="IPR044920">
    <property type="entry name" value="MnmG_C_subdom_sf"/>
</dbReference>
<dbReference type="Pfam" id="PF13932">
    <property type="entry name" value="SAM_GIDA_C"/>
    <property type="match status" value="1"/>
</dbReference>
<comment type="subcellular location">
    <subcellularLocation>
        <location evidence="11">Cytoplasm</location>
    </subcellularLocation>
</comment>
<evidence type="ECO:0000256" key="8">
    <source>
        <dbReference type="ARBA" id="ARBA00023027"/>
    </source>
</evidence>
<keyword evidence="5 11" id="KW-0285">Flavoprotein</keyword>
<dbReference type="GO" id="GO:0005829">
    <property type="term" value="C:cytosol"/>
    <property type="evidence" value="ECO:0007669"/>
    <property type="project" value="TreeGrafter"/>
</dbReference>
<comment type="caution">
    <text evidence="11">Lacks conserved residue(s) required for the propagation of feature annotation.</text>
</comment>
<dbReference type="Gene3D" id="1.10.10.1800">
    <property type="entry name" value="tRNA uridine 5-carboxymethylaminomethyl modification enzyme MnmG/GidA"/>
    <property type="match status" value="1"/>
</dbReference>
<dbReference type="SUPFAM" id="SSF51905">
    <property type="entry name" value="FAD/NAD(P)-binding domain"/>
    <property type="match status" value="1"/>
</dbReference>
<accession>A0A938BQB6</accession>
<evidence type="ECO:0000256" key="6">
    <source>
        <dbReference type="ARBA" id="ARBA00022694"/>
    </source>
</evidence>
<evidence type="ECO:0000256" key="12">
    <source>
        <dbReference type="SAM" id="MobiDB-lite"/>
    </source>
</evidence>
<dbReference type="EMBL" id="VGIR01000003">
    <property type="protein sequence ID" value="MBM3330420.1"/>
    <property type="molecule type" value="Genomic_DNA"/>
</dbReference>
<dbReference type="HAMAP" id="MF_00129">
    <property type="entry name" value="MnmG_GidA"/>
    <property type="match status" value="1"/>
</dbReference>
<dbReference type="Gene3D" id="1.10.150.570">
    <property type="entry name" value="GidA associated domain, C-terminal subdomain"/>
    <property type="match status" value="1"/>
</dbReference>
<dbReference type="InterPro" id="IPR002218">
    <property type="entry name" value="MnmG-rel"/>
</dbReference>
<organism evidence="14 15">
    <name type="scientific">candidate division WOR-3 bacterium</name>
    <dbReference type="NCBI Taxonomy" id="2052148"/>
    <lineage>
        <taxon>Bacteria</taxon>
        <taxon>Bacteria division WOR-3</taxon>
    </lineage>
</organism>
<dbReference type="Pfam" id="PF21680">
    <property type="entry name" value="GIDA_C_1st"/>
    <property type="match status" value="1"/>
</dbReference>
<protein>
    <recommendedName>
        <fullName evidence="4 11">tRNA uridine 5-carboxymethylaminomethyl modification enzyme MnmG</fullName>
    </recommendedName>
    <alternativeName>
        <fullName evidence="10 11">Glucose-inhibited division protein A</fullName>
    </alternativeName>
</protein>
<dbReference type="PANTHER" id="PTHR11806:SF0">
    <property type="entry name" value="PROTEIN MTO1 HOMOLOG, MITOCHONDRIAL"/>
    <property type="match status" value="1"/>
</dbReference>
<dbReference type="InterPro" id="IPR020595">
    <property type="entry name" value="MnmG-rel_CS"/>
</dbReference>
<dbReference type="NCBIfam" id="TIGR00136">
    <property type="entry name" value="mnmG_gidA"/>
    <property type="match status" value="1"/>
</dbReference>
<comment type="similarity">
    <text evidence="3 11">Belongs to the MnmG family.</text>
</comment>
<feature type="compositionally biased region" description="Basic and acidic residues" evidence="12">
    <location>
        <begin position="121"/>
        <end position="137"/>
    </location>
</feature>
<dbReference type="AlphaFoldDB" id="A0A938BQB6"/>
<comment type="caution">
    <text evidence="14">The sequence shown here is derived from an EMBL/GenBank/DDBJ whole genome shotgun (WGS) entry which is preliminary data.</text>
</comment>
<evidence type="ECO:0000256" key="1">
    <source>
        <dbReference type="ARBA" id="ARBA00001974"/>
    </source>
</evidence>
<comment type="function">
    <text evidence="2 11">NAD-binding protein involved in the addition of a carboxymethylaminomethyl (cmnm) group at the wobble position (U34) of certain tRNAs, forming tRNA-cmnm(5)s(2)U34.</text>
</comment>
<proteinExistence type="inferred from homology"/>
<feature type="binding site" evidence="11">
    <location>
        <begin position="13"/>
        <end position="18"/>
    </location>
    <ligand>
        <name>FAD</name>
        <dbReference type="ChEBI" id="CHEBI:57692"/>
    </ligand>
</feature>
<evidence type="ECO:0000256" key="2">
    <source>
        <dbReference type="ARBA" id="ARBA00003717"/>
    </source>
</evidence>
<dbReference type="GO" id="GO:0002098">
    <property type="term" value="P:tRNA wobble uridine modification"/>
    <property type="evidence" value="ECO:0007669"/>
    <property type="project" value="InterPro"/>
</dbReference>
<comment type="subunit">
    <text evidence="9 11">Homodimer. Heterotetramer of two MnmE and two MnmG subunits.</text>
</comment>
<dbReference type="InterPro" id="IPR047001">
    <property type="entry name" value="MnmG_C_subdom"/>
</dbReference>
<evidence type="ECO:0000256" key="4">
    <source>
        <dbReference type="ARBA" id="ARBA00020461"/>
    </source>
</evidence>
<evidence type="ECO:0000256" key="7">
    <source>
        <dbReference type="ARBA" id="ARBA00022827"/>
    </source>
</evidence>
<dbReference type="InterPro" id="IPR004416">
    <property type="entry name" value="MnmG"/>
</dbReference>
<feature type="region of interest" description="Disordered" evidence="12">
    <location>
        <begin position="114"/>
        <end position="147"/>
    </location>
</feature>
<keyword evidence="6 11" id="KW-0819">tRNA processing</keyword>
<evidence type="ECO:0000256" key="3">
    <source>
        <dbReference type="ARBA" id="ARBA00007653"/>
    </source>
</evidence>
<name>A0A938BQB6_UNCW3</name>
<dbReference type="Pfam" id="PF01134">
    <property type="entry name" value="GIDA"/>
    <property type="match status" value="2"/>
</dbReference>
<dbReference type="SMART" id="SM01228">
    <property type="entry name" value="GIDA_assoc_3"/>
    <property type="match status" value="1"/>
</dbReference>
<evidence type="ECO:0000259" key="13">
    <source>
        <dbReference type="SMART" id="SM01228"/>
    </source>
</evidence>
<keyword evidence="7 11" id="KW-0274">FAD</keyword>
<keyword evidence="8 11" id="KW-0520">NAD</keyword>
<dbReference type="GO" id="GO:0050660">
    <property type="term" value="F:flavin adenine dinucleotide binding"/>
    <property type="evidence" value="ECO:0007669"/>
    <property type="project" value="UniProtKB-UniRule"/>
</dbReference>
<gene>
    <name evidence="11 14" type="primary">mnmG</name>
    <name evidence="11" type="synonym">gidA</name>
    <name evidence="14" type="ORF">FJY68_01055</name>
</gene>
<reference evidence="14" key="1">
    <citation type="submission" date="2019-03" db="EMBL/GenBank/DDBJ databases">
        <title>Lake Tanganyika Metagenome-Assembled Genomes (MAGs).</title>
        <authorList>
            <person name="Tran P."/>
        </authorList>
    </citation>
    <scope>NUCLEOTIDE SEQUENCE</scope>
    <source>
        <strain evidence="14">K_DeepCast_150m_m2_040</strain>
    </source>
</reference>
<feature type="binding site" evidence="11">
    <location>
        <begin position="302"/>
        <end position="316"/>
    </location>
    <ligand>
        <name>NAD(+)</name>
        <dbReference type="ChEBI" id="CHEBI:57540"/>
    </ligand>
</feature>
<dbReference type="FunFam" id="3.50.50.60:FF:000002">
    <property type="entry name" value="tRNA uridine 5-carboxymethylaminomethyl modification enzyme MnmG"/>
    <property type="match status" value="1"/>
</dbReference>
<evidence type="ECO:0000256" key="9">
    <source>
        <dbReference type="ARBA" id="ARBA00025948"/>
    </source>
</evidence>